<protein>
    <submittedName>
        <fullName evidence="2">ADP-ribose pyrophosphatase YjhB</fullName>
    </submittedName>
</protein>
<dbReference type="Proteomes" id="UP000626370">
    <property type="component" value="Unassembled WGS sequence"/>
</dbReference>
<dbReference type="Pfam" id="PF12535">
    <property type="entry name" value="Nudix_N"/>
    <property type="match status" value="1"/>
</dbReference>
<dbReference type="Gene3D" id="6.10.250.1120">
    <property type="match status" value="1"/>
</dbReference>
<keyword evidence="3" id="KW-1185">Reference proteome</keyword>
<proteinExistence type="predicted"/>
<feature type="domain" description="Nudix hydrolase" evidence="1">
    <location>
        <begin position="67"/>
        <end position="198"/>
    </location>
</feature>
<dbReference type="InterPro" id="IPR000086">
    <property type="entry name" value="NUDIX_hydrolase_dom"/>
</dbReference>
<gene>
    <name evidence="2" type="primary">yjhB</name>
    <name evidence="2" type="ORF">GCM10011501_22930</name>
</gene>
<dbReference type="Gene3D" id="3.90.79.10">
    <property type="entry name" value="Nucleoside Triphosphate Pyrophosphohydrolase"/>
    <property type="match status" value="1"/>
</dbReference>
<dbReference type="InterPro" id="IPR059176">
    <property type="entry name" value="UDP-X_N"/>
</dbReference>
<dbReference type="PROSITE" id="PS51462">
    <property type="entry name" value="NUDIX"/>
    <property type="match status" value="1"/>
</dbReference>
<name>A0ABQ3IU46_9GAMM</name>
<accession>A0ABQ3IU46</accession>
<dbReference type="SUPFAM" id="SSF55811">
    <property type="entry name" value="Nudix"/>
    <property type="match status" value="1"/>
</dbReference>
<dbReference type="EMBL" id="BNAH01000009">
    <property type="protein sequence ID" value="GHE92990.1"/>
    <property type="molecule type" value="Genomic_DNA"/>
</dbReference>
<comment type="caution">
    <text evidence="2">The sequence shown here is derived from an EMBL/GenBank/DDBJ whole genome shotgun (WGS) entry which is preliminary data.</text>
</comment>
<organism evidence="2 3">
    <name type="scientific">Thalassotalea profundi</name>
    <dbReference type="NCBI Taxonomy" id="2036687"/>
    <lineage>
        <taxon>Bacteria</taxon>
        <taxon>Pseudomonadati</taxon>
        <taxon>Pseudomonadota</taxon>
        <taxon>Gammaproteobacteria</taxon>
        <taxon>Alteromonadales</taxon>
        <taxon>Colwelliaceae</taxon>
        <taxon>Thalassotalea</taxon>
    </lineage>
</organism>
<dbReference type="PANTHER" id="PTHR43736:SF1">
    <property type="entry name" value="DIHYDRONEOPTERIN TRIPHOSPHATE DIPHOSPHATASE"/>
    <property type="match status" value="1"/>
</dbReference>
<evidence type="ECO:0000313" key="3">
    <source>
        <dbReference type="Proteomes" id="UP000626370"/>
    </source>
</evidence>
<dbReference type="PANTHER" id="PTHR43736">
    <property type="entry name" value="ADP-RIBOSE PYROPHOSPHATASE"/>
    <property type="match status" value="1"/>
</dbReference>
<dbReference type="CDD" id="cd04672">
    <property type="entry name" value="NUDIX_CDP-Chase_like"/>
    <property type="match status" value="1"/>
</dbReference>
<sequence>MENSWLANAKKLQAIAETGLVYAEDKYDIERYSEISDIALKLLSDLGNTSVDVITGLISEGKKGYITPKVDVRGAVFQDNKVLLVQEKSDGLWTLPGGFADVGLSPAENIEKEIFEEAGIAVTVPYLYAVRHKAKGEYTPDILDFYKLFFLCKAQGEGELKAGLETMGAEYFSLDNLPALSRGRTVESDIHNAWRFHSNVNQKTYFD</sequence>
<dbReference type="InterPro" id="IPR015797">
    <property type="entry name" value="NUDIX_hydrolase-like_dom_sf"/>
</dbReference>
<reference evidence="3" key="1">
    <citation type="journal article" date="2019" name="Int. J. Syst. Evol. Microbiol.">
        <title>The Global Catalogue of Microorganisms (GCM) 10K type strain sequencing project: providing services to taxonomists for standard genome sequencing and annotation.</title>
        <authorList>
            <consortium name="The Broad Institute Genomics Platform"/>
            <consortium name="The Broad Institute Genome Sequencing Center for Infectious Disease"/>
            <person name="Wu L."/>
            <person name="Ma J."/>
        </authorList>
    </citation>
    <scope>NUCLEOTIDE SEQUENCE [LARGE SCALE GENOMIC DNA]</scope>
    <source>
        <strain evidence="3">CGMCC 1.15922</strain>
    </source>
</reference>
<evidence type="ECO:0000313" key="2">
    <source>
        <dbReference type="EMBL" id="GHE92990.1"/>
    </source>
</evidence>
<dbReference type="Pfam" id="PF00293">
    <property type="entry name" value="NUDIX"/>
    <property type="match status" value="1"/>
</dbReference>
<dbReference type="RefSeq" id="WP_189378404.1">
    <property type="nucleotide sequence ID" value="NZ_BNAH01000009.1"/>
</dbReference>
<evidence type="ECO:0000259" key="1">
    <source>
        <dbReference type="PROSITE" id="PS51462"/>
    </source>
</evidence>